<dbReference type="GO" id="GO:0051603">
    <property type="term" value="P:proteolysis involved in protein catabolic process"/>
    <property type="evidence" value="ECO:0007669"/>
    <property type="project" value="TreeGrafter"/>
</dbReference>
<dbReference type="Pfam" id="PF01435">
    <property type="entry name" value="Peptidase_M48"/>
    <property type="match status" value="1"/>
</dbReference>
<evidence type="ECO:0000256" key="7">
    <source>
        <dbReference type="SAM" id="SignalP"/>
    </source>
</evidence>
<dbReference type="GO" id="GO:0016020">
    <property type="term" value="C:membrane"/>
    <property type="evidence" value="ECO:0007669"/>
    <property type="project" value="TreeGrafter"/>
</dbReference>
<dbReference type="Proteomes" id="UP000554342">
    <property type="component" value="Unassembled WGS sequence"/>
</dbReference>
<proteinExistence type="predicted"/>
<dbReference type="Gene3D" id="3.30.2010.10">
    <property type="entry name" value="Metalloproteases ('zincins'), catalytic domain"/>
    <property type="match status" value="1"/>
</dbReference>
<dbReference type="InterPro" id="IPR051156">
    <property type="entry name" value="Mito/Outer_Membr_Metalloprot"/>
</dbReference>
<evidence type="ECO:0000256" key="5">
    <source>
        <dbReference type="ARBA" id="ARBA00022833"/>
    </source>
</evidence>
<dbReference type="Gene3D" id="1.25.40.10">
    <property type="entry name" value="Tetratricopeptide repeat domain"/>
    <property type="match status" value="1"/>
</dbReference>
<keyword evidence="10" id="KW-1185">Reference proteome</keyword>
<dbReference type="PANTHER" id="PTHR22726">
    <property type="entry name" value="METALLOENDOPEPTIDASE OMA1"/>
    <property type="match status" value="1"/>
</dbReference>
<evidence type="ECO:0000256" key="6">
    <source>
        <dbReference type="ARBA" id="ARBA00023049"/>
    </source>
</evidence>
<dbReference type="EMBL" id="JACIJI010000001">
    <property type="protein sequence ID" value="MBB5717856.1"/>
    <property type="molecule type" value="Genomic_DNA"/>
</dbReference>
<dbReference type="GO" id="GO:0046872">
    <property type="term" value="F:metal ion binding"/>
    <property type="evidence" value="ECO:0007669"/>
    <property type="project" value="UniProtKB-KW"/>
</dbReference>
<evidence type="ECO:0000256" key="4">
    <source>
        <dbReference type="ARBA" id="ARBA00022801"/>
    </source>
</evidence>
<protein>
    <submittedName>
        <fullName evidence="9">Putative Zn-dependent protease</fullName>
    </submittedName>
</protein>
<keyword evidence="4" id="KW-0378">Hydrolase</keyword>
<dbReference type="CDD" id="cd07324">
    <property type="entry name" value="M48C_Oma1-like"/>
    <property type="match status" value="1"/>
</dbReference>
<evidence type="ECO:0000256" key="3">
    <source>
        <dbReference type="ARBA" id="ARBA00022723"/>
    </source>
</evidence>
<dbReference type="RefSeq" id="WP_184001569.1">
    <property type="nucleotide sequence ID" value="NZ_BAABIF010000004.1"/>
</dbReference>
<keyword evidence="6" id="KW-0482">Metalloprotease</keyword>
<keyword evidence="7" id="KW-0732">Signal</keyword>
<sequence length="445" mass="47613">MKRLFSLLAMVCLLAAVPARAQTVLQDAETTALFNDMMRPIIEAAGLDPKNVNIVILQDPEINAFVAGGQTVYVNSGLIEAADNANEVQGVIAHELGHIVGGHVPLGGRAMKSPTGITIASLLLGIAAVAAGAGEAGAGILSAGQRAAMGSYLAYSRTQEASADAAGARFLNKAGVSGKGMLEFFKKLQGMEYRLAIPQDNAYDQSHPLTGDRIAALTKTLESSPSWNKPESPGIEKRFERVQAKLEGYIEPLDDVLTQYPKTNTSIPALYARAYAYHRAGYPQEADAAAAALVKDDPNDPYFLELQGQIFLEAGHPQESLTALRKATQLSNYNPLIATTFGHALVSTDDPKNYAEAETVLKQAVARDDDNPFAWIQLGTIYTRQGDEVHAALAKAELSDITGDIPMAAVSAKRAMAGLPEGSRDWLRAQDILMVSQNAMRDKKH</sequence>
<comment type="caution">
    <text evidence="9">The sequence shown here is derived from an EMBL/GenBank/DDBJ whole genome shotgun (WGS) entry which is preliminary data.</text>
</comment>
<dbReference type="InterPro" id="IPR001915">
    <property type="entry name" value="Peptidase_M48"/>
</dbReference>
<dbReference type="AlphaFoldDB" id="A0A840YWE6"/>
<evidence type="ECO:0000259" key="8">
    <source>
        <dbReference type="Pfam" id="PF01435"/>
    </source>
</evidence>
<keyword evidence="3" id="KW-0479">Metal-binding</keyword>
<evidence type="ECO:0000256" key="2">
    <source>
        <dbReference type="ARBA" id="ARBA00022670"/>
    </source>
</evidence>
<dbReference type="SUPFAM" id="SSF48452">
    <property type="entry name" value="TPR-like"/>
    <property type="match status" value="1"/>
</dbReference>
<evidence type="ECO:0000256" key="1">
    <source>
        <dbReference type="ARBA" id="ARBA00001947"/>
    </source>
</evidence>
<reference evidence="9 10" key="1">
    <citation type="submission" date="2020-08" db="EMBL/GenBank/DDBJ databases">
        <title>Genomic Encyclopedia of Type Strains, Phase IV (KMG-IV): sequencing the most valuable type-strain genomes for metagenomic binning, comparative biology and taxonomic classification.</title>
        <authorList>
            <person name="Goeker M."/>
        </authorList>
    </citation>
    <scope>NUCLEOTIDE SEQUENCE [LARGE SCALE GENOMIC DNA]</scope>
    <source>
        <strain evidence="9 10">DSM 27203</strain>
    </source>
</reference>
<gene>
    <name evidence="9" type="ORF">FHR23_000763</name>
</gene>
<keyword evidence="2 9" id="KW-0645">Protease</keyword>
<dbReference type="PANTHER" id="PTHR22726:SF1">
    <property type="entry name" value="METALLOENDOPEPTIDASE OMA1, MITOCHONDRIAL"/>
    <property type="match status" value="1"/>
</dbReference>
<comment type="cofactor">
    <cofactor evidence="1">
        <name>Zn(2+)</name>
        <dbReference type="ChEBI" id="CHEBI:29105"/>
    </cofactor>
</comment>
<evidence type="ECO:0000313" key="10">
    <source>
        <dbReference type="Proteomes" id="UP000554342"/>
    </source>
</evidence>
<feature type="chain" id="PRO_5032340090" evidence="7">
    <location>
        <begin position="22"/>
        <end position="445"/>
    </location>
</feature>
<evidence type="ECO:0000313" key="9">
    <source>
        <dbReference type="EMBL" id="MBB5717856.1"/>
    </source>
</evidence>
<feature type="domain" description="Peptidase M48" evidence="8">
    <location>
        <begin position="36"/>
        <end position="220"/>
    </location>
</feature>
<keyword evidence="5" id="KW-0862">Zinc</keyword>
<dbReference type="InterPro" id="IPR011990">
    <property type="entry name" value="TPR-like_helical_dom_sf"/>
</dbReference>
<name>A0A840YWE6_9SPHN</name>
<accession>A0A840YWE6</accession>
<organism evidence="9 10">
    <name type="scientific">Stakelama sediminis</name>
    <dbReference type="NCBI Taxonomy" id="463200"/>
    <lineage>
        <taxon>Bacteria</taxon>
        <taxon>Pseudomonadati</taxon>
        <taxon>Pseudomonadota</taxon>
        <taxon>Alphaproteobacteria</taxon>
        <taxon>Sphingomonadales</taxon>
        <taxon>Sphingomonadaceae</taxon>
        <taxon>Stakelama</taxon>
    </lineage>
</organism>
<dbReference type="GO" id="GO:0004222">
    <property type="term" value="F:metalloendopeptidase activity"/>
    <property type="evidence" value="ECO:0007669"/>
    <property type="project" value="InterPro"/>
</dbReference>
<feature type="signal peptide" evidence="7">
    <location>
        <begin position="1"/>
        <end position="21"/>
    </location>
</feature>